<feature type="domain" description="Aminoglycoside phosphotransferase" evidence="1">
    <location>
        <begin position="39"/>
        <end position="262"/>
    </location>
</feature>
<evidence type="ECO:0000313" key="3">
    <source>
        <dbReference type="EMBL" id="QGL50115.1"/>
    </source>
</evidence>
<evidence type="ECO:0000313" key="5">
    <source>
        <dbReference type="Proteomes" id="UP000477779"/>
    </source>
</evidence>
<organism evidence="2 5">
    <name type="scientific">Micromonospora terminaliae</name>
    <dbReference type="NCBI Taxonomy" id="1914461"/>
    <lineage>
        <taxon>Bacteria</taxon>
        <taxon>Bacillati</taxon>
        <taxon>Actinomycetota</taxon>
        <taxon>Actinomycetes</taxon>
        <taxon>Micromonosporales</taxon>
        <taxon>Micromonosporaceae</taxon>
        <taxon>Micromonospora</taxon>
    </lineage>
</organism>
<reference evidence="2 5" key="2">
    <citation type="submission" date="2020-02" db="EMBL/GenBank/DDBJ databases">
        <title>WGS of Micromonospora spp. isolated from hot spring.</title>
        <authorList>
            <person name="Thawai C."/>
        </authorList>
    </citation>
    <scope>NUCLEOTIDE SEQUENCE [LARGE SCALE GENOMIC DNA]</scope>
    <source>
        <strain evidence="2 5">TMS7</strain>
    </source>
</reference>
<dbReference type="EMBL" id="JAAHBZ010000008">
    <property type="protein sequence ID" value="NES29694.1"/>
    <property type="molecule type" value="Genomic_DNA"/>
</dbReference>
<dbReference type="PANTHER" id="PTHR21310">
    <property type="entry name" value="AMINOGLYCOSIDE PHOSPHOTRANSFERASE-RELATED-RELATED"/>
    <property type="match status" value="1"/>
</dbReference>
<keyword evidence="4" id="KW-1185">Reference proteome</keyword>
<evidence type="ECO:0000259" key="1">
    <source>
        <dbReference type="Pfam" id="PF01636"/>
    </source>
</evidence>
<name>A0AAJ2ZI69_9ACTN</name>
<dbReference type="EMBL" id="CP045309">
    <property type="protein sequence ID" value="QGL50115.1"/>
    <property type="molecule type" value="Genomic_DNA"/>
</dbReference>
<protein>
    <submittedName>
        <fullName evidence="2 3">Phosphotransferase</fullName>
    </submittedName>
</protein>
<dbReference type="SUPFAM" id="SSF56112">
    <property type="entry name" value="Protein kinase-like (PK-like)"/>
    <property type="match status" value="1"/>
</dbReference>
<dbReference type="InterPro" id="IPR051678">
    <property type="entry name" value="AGP_Transferase"/>
</dbReference>
<dbReference type="Proteomes" id="UP000402241">
    <property type="component" value="Chromosome"/>
</dbReference>
<evidence type="ECO:0000313" key="2">
    <source>
        <dbReference type="EMBL" id="NES29694.1"/>
    </source>
</evidence>
<accession>A0AAJ2ZI69</accession>
<dbReference type="PANTHER" id="PTHR21310:SF42">
    <property type="entry name" value="BIFUNCTIONAL AAC_APH"/>
    <property type="match status" value="1"/>
</dbReference>
<dbReference type="InterPro" id="IPR002575">
    <property type="entry name" value="Aminoglycoside_PTrfase"/>
</dbReference>
<evidence type="ECO:0000313" key="4">
    <source>
        <dbReference type="Proteomes" id="UP000402241"/>
    </source>
</evidence>
<reference evidence="3 4" key="1">
    <citation type="submission" date="2019-10" db="EMBL/GenBank/DDBJ databases">
        <title>Genome Sequence of Micromonospora terminaliae DSM 101760.</title>
        <authorList>
            <person name="Guo L."/>
        </authorList>
    </citation>
    <scope>NUCLEOTIDE SEQUENCE [LARGE SCALE GENOMIC DNA]</scope>
    <source>
        <strain evidence="3 4">DSM 101760</strain>
    </source>
</reference>
<dbReference type="Pfam" id="PF01636">
    <property type="entry name" value="APH"/>
    <property type="match status" value="1"/>
</dbReference>
<dbReference type="AlphaFoldDB" id="A0AAJ2ZI69"/>
<sequence length="304" mass="33485">MTRMKMHADEVLTDVDLARRLLAGQFPQWADRPLRLVPSHGTDHDVYRLGDDLAVRLPRIGWATEQAAREAEWLPRLAPHLPLALPVPVAMGRPAEGYPFDWSVYEWLPGESAATARYDRDAAAVDLAAFVAAMRRIDTAGAYPRPPRARGADLAELDDGVRDAVRRLGDRVDGAAVLRAWQESLDAPAWDGPGRWLHGDLLPGNLLVVDGRLTAVIDFGGLNVGDPACDLQPAWNIFSGTSRARFRAELAVDDASWLRGRGWALLQAVLALPYYWDTNPGIVRQTSHALREVLADAGSRGRDR</sequence>
<dbReference type="Gene3D" id="3.30.200.20">
    <property type="entry name" value="Phosphorylase Kinase, domain 1"/>
    <property type="match status" value="1"/>
</dbReference>
<dbReference type="Proteomes" id="UP000477779">
    <property type="component" value="Unassembled WGS sequence"/>
</dbReference>
<dbReference type="Gene3D" id="3.90.1200.10">
    <property type="match status" value="1"/>
</dbReference>
<gene>
    <name evidence="2" type="ORF">G3561_19345</name>
    <name evidence="3" type="ORF">GCE86_25700</name>
</gene>
<dbReference type="InterPro" id="IPR011009">
    <property type="entry name" value="Kinase-like_dom_sf"/>
</dbReference>
<proteinExistence type="predicted"/>
<dbReference type="CDD" id="cd05155">
    <property type="entry name" value="APH_ChoK_like_1"/>
    <property type="match status" value="1"/>
</dbReference>